<reference evidence="2" key="1">
    <citation type="journal article" date="2004" name="Nat. Biotechnol.">
        <title>Complete genome sequence of the metabolically versatile photosynthetic bacterium Rhodopseudomonas palustris.</title>
        <authorList>
            <person name="Larimer F.W."/>
            <person name="Chain P."/>
            <person name="Hauser L."/>
            <person name="Lamerdin J."/>
            <person name="Malfatti S."/>
            <person name="Do L."/>
            <person name="Land M.L."/>
            <person name="Pelletier D.A."/>
            <person name="Beatty J.T."/>
            <person name="Lang A.S."/>
            <person name="Tabita F.R."/>
            <person name="Gibson J.L."/>
            <person name="Hanson T.E."/>
            <person name="Bobst C."/>
            <person name="Torres J.L."/>
            <person name="Peres C."/>
            <person name="Harrison F.H."/>
            <person name="Gibson J."/>
            <person name="Harwood C.S."/>
        </authorList>
    </citation>
    <scope>NUCLEOTIDE SEQUENCE [LARGE SCALE GENOMIC DNA]</scope>
    <source>
        <strain evidence="2">CGA009</strain>
    </source>
</reference>
<evidence type="ECO:0008006" key="3">
    <source>
        <dbReference type="Google" id="ProtNLM"/>
    </source>
</evidence>
<name>Q6N240_RHOPA</name>
<evidence type="ECO:0000313" key="2">
    <source>
        <dbReference type="EMBL" id="CAE29651.1"/>
    </source>
</evidence>
<evidence type="ECO:0000256" key="1">
    <source>
        <dbReference type="SAM" id="MobiDB-lite"/>
    </source>
</evidence>
<organism evidence="2">
    <name type="scientific">Rhodopseudomonas palustris (strain ATCC BAA-98 / CGA009)</name>
    <dbReference type="NCBI Taxonomy" id="258594"/>
    <lineage>
        <taxon>Bacteria</taxon>
        <taxon>Pseudomonadati</taxon>
        <taxon>Pseudomonadota</taxon>
        <taxon>Alphaproteobacteria</taxon>
        <taxon>Hyphomicrobiales</taxon>
        <taxon>Nitrobacteraceae</taxon>
        <taxon>Rhodopseudomonas</taxon>
    </lineage>
</organism>
<dbReference type="InterPro" id="IPR021232">
    <property type="entry name" value="DUF2735"/>
</dbReference>
<proteinExistence type="predicted"/>
<dbReference type="AlphaFoldDB" id="Q6N240"/>
<dbReference type="Pfam" id="PF10931">
    <property type="entry name" value="DUF2735"/>
    <property type="match status" value="1"/>
</dbReference>
<dbReference type="HOGENOM" id="CLU_193012_0_0_5"/>
<protein>
    <recommendedName>
        <fullName evidence="3">DUF2735 domain-containing protein</fullName>
    </recommendedName>
</protein>
<accession>Q6N240</accession>
<sequence>MRRAAGPHVEPASSTRRRERRDRVSSLNQTSAKIYQFPVGGRDGANRTALPSSEAASNPANILTCSSWYHEIAMLEEQSTKRP</sequence>
<feature type="region of interest" description="Disordered" evidence="1">
    <location>
        <begin position="1"/>
        <end position="57"/>
    </location>
</feature>
<dbReference type="EMBL" id="BX572606">
    <property type="protein sequence ID" value="CAE29651.1"/>
    <property type="molecule type" value="Genomic_DNA"/>
</dbReference>
<gene>
    <name evidence="2" type="ordered locus">RPA4210</name>
</gene>